<dbReference type="GO" id="GO:0009898">
    <property type="term" value="C:cytoplasmic side of plasma membrane"/>
    <property type="evidence" value="ECO:0007669"/>
    <property type="project" value="TreeGrafter"/>
</dbReference>
<sequence>TETINGIYQDKRAQQVLKIQLEELSKKVLSLTETAKKYVKSGDKNMAKMTLKHKNLVLQTQTKQTDCFLNLEMILNNINKSNSEAEVLNAYKAGTNSLKSILKTNRLSIENVEETMDALEDILEEANDIDQAIHRQIESLPTINDDDIEKEFEELLLQDYEKDLSEVAKVDKSEVVSVDELVNNIDSLEIHDEKLTAL</sequence>
<feature type="non-terminal residue" evidence="1">
    <location>
        <position position="1"/>
    </location>
</feature>
<evidence type="ECO:0008006" key="3">
    <source>
        <dbReference type="Google" id="ProtNLM"/>
    </source>
</evidence>
<gene>
    <name evidence="1" type="ORF">ROZALSC1DRAFT_25742</name>
</gene>
<dbReference type="GO" id="GO:0006900">
    <property type="term" value="P:vesicle budding from membrane"/>
    <property type="evidence" value="ECO:0007669"/>
    <property type="project" value="TreeGrafter"/>
</dbReference>
<proteinExistence type="predicted"/>
<accession>A0A4P9YA22</accession>
<dbReference type="GO" id="GO:0032511">
    <property type="term" value="P:late endosome to vacuole transport via multivesicular body sorting pathway"/>
    <property type="evidence" value="ECO:0007669"/>
    <property type="project" value="TreeGrafter"/>
</dbReference>
<protein>
    <recommendedName>
        <fullName evidence="3">Snf7-domain-containing protein</fullName>
    </recommendedName>
</protein>
<reference evidence="2" key="1">
    <citation type="journal article" date="2018" name="Nat. Microbiol.">
        <title>Leveraging single-cell genomics to expand the fungal tree of life.</title>
        <authorList>
            <person name="Ahrendt S.R."/>
            <person name="Quandt C.A."/>
            <person name="Ciobanu D."/>
            <person name="Clum A."/>
            <person name="Salamov A."/>
            <person name="Andreopoulos B."/>
            <person name="Cheng J.F."/>
            <person name="Woyke T."/>
            <person name="Pelin A."/>
            <person name="Henrissat B."/>
            <person name="Reynolds N.K."/>
            <person name="Benny G.L."/>
            <person name="Smith M.E."/>
            <person name="James T.Y."/>
            <person name="Grigoriev I.V."/>
        </authorList>
    </citation>
    <scope>NUCLEOTIDE SEQUENCE [LARGE SCALE GENOMIC DNA]</scope>
    <source>
        <strain evidence="2">CSF55</strain>
    </source>
</reference>
<dbReference type="Pfam" id="PF03357">
    <property type="entry name" value="Snf7"/>
    <property type="match status" value="1"/>
</dbReference>
<dbReference type="GO" id="GO:0005771">
    <property type="term" value="C:multivesicular body"/>
    <property type="evidence" value="ECO:0007669"/>
    <property type="project" value="TreeGrafter"/>
</dbReference>
<dbReference type="AlphaFoldDB" id="A0A4P9YA22"/>
<name>A0A4P9YA22_ROZAC</name>
<dbReference type="InterPro" id="IPR005024">
    <property type="entry name" value="Snf7_fam"/>
</dbReference>
<dbReference type="EMBL" id="ML007107">
    <property type="protein sequence ID" value="RKP16036.1"/>
    <property type="molecule type" value="Genomic_DNA"/>
</dbReference>
<evidence type="ECO:0000313" key="2">
    <source>
        <dbReference type="Proteomes" id="UP000281549"/>
    </source>
</evidence>
<dbReference type="Gene3D" id="6.10.140.1230">
    <property type="match status" value="1"/>
</dbReference>
<dbReference type="PANTHER" id="PTHR22761">
    <property type="entry name" value="CHARGED MULTIVESICULAR BODY PROTEIN"/>
    <property type="match status" value="1"/>
</dbReference>
<dbReference type="Proteomes" id="UP000281549">
    <property type="component" value="Unassembled WGS sequence"/>
</dbReference>
<organism evidence="1 2">
    <name type="scientific">Rozella allomycis (strain CSF55)</name>
    <dbReference type="NCBI Taxonomy" id="988480"/>
    <lineage>
        <taxon>Eukaryota</taxon>
        <taxon>Fungi</taxon>
        <taxon>Fungi incertae sedis</taxon>
        <taxon>Cryptomycota</taxon>
        <taxon>Cryptomycota incertae sedis</taxon>
        <taxon>Rozella</taxon>
    </lineage>
</organism>
<evidence type="ECO:0000313" key="1">
    <source>
        <dbReference type="EMBL" id="RKP16036.1"/>
    </source>
</evidence>
<dbReference type="PANTHER" id="PTHR22761:SF96">
    <property type="entry name" value="BCDNA.GH08385"/>
    <property type="match status" value="1"/>
</dbReference>
<dbReference type="GO" id="GO:0000815">
    <property type="term" value="C:ESCRT III complex"/>
    <property type="evidence" value="ECO:0007669"/>
    <property type="project" value="TreeGrafter"/>
</dbReference>